<accession>A0A2G2ZTY2</accession>
<feature type="domain" description="At1g61320/AtMIF1 LRR" evidence="1">
    <location>
        <begin position="247"/>
        <end position="347"/>
    </location>
</feature>
<feature type="domain" description="At1g61320/AtMIF1 LRR" evidence="1">
    <location>
        <begin position="74"/>
        <end position="240"/>
    </location>
</feature>
<dbReference type="InterPro" id="IPR055357">
    <property type="entry name" value="LRR_At1g61320_AtMIF1"/>
</dbReference>
<evidence type="ECO:0000313" key="2">
    <source>
        <dbReference type="EMBL" id="PHT85435.1"/>
    </source>
</evidence>
<dbReference type="Gramene" id="PHT85435">
    <property type="protein sequence ID" value="PHT85435"/>
    <property type="gene ID" value="T459_07541"/>
</dbReference>
<organism evidence="2 3">
    <name type="scientific">Capsicum annuum</name>
    <name type="common">Capsicum pepper</name>
    <dbReference type="NCBI Taxonomy" id="4072"/>
    <lineage>
        <taxon>Eukaryota</taxon>
        <taxon>Viridiplantae</taxon>
        <taxon>Streptophyta</taxon>
        <taxon>Embryophyta</taxon>
        <taxon>Tracheophyta</taxon>
        <taxon>Spermatophyta</taxon>
        <taxon>Magnoliopsida</taxon>
        <taxon>eudicotyledons</taxon>
        <taxon>Gunneridae</taxon>
        <taxon>Pentapetalae</taxon>
        <taxon>asterids</taxon>
        <taxon>lamiids</taxon>
        <taxon>Solanales</taxon>
        <taxon>Solanaceae</taxon>
        <taxon>Solanoideae</taxon>
        <taxon>Capsiceae</taxon>
        <taxon>Capsicum</taxon>
    </lineage>
</organism>
<gene>
    <name evidence="2" type="ORF">T459_07541</name>
</gene>
<dbReference type="PANTHER" id="PTHR34145:SF68">
    <property type="entry name" value="FBD DOMAIN-CONTAINING PROTEIN"/>
    <property type="match status" value="1"/>
</dbReference>
<dbReference type="STRING" id="4072.A0A2G2ZTY2"/>
<keyword evidence="3" id="KW-1185">Reference proteome</keyword>
<proteinExistence type="predicted"/>
<dbReference type="Proteomes" id="UP000222542">
    <property type="component" value="Unassembled WGS sequence"/>
</dbReference>
<evidence type="ECO:0000313" key="3">
    <source>
        <dbReference type="Proteomes" id="UP000222542"/>
    </source>
</evidence>
<dbReference type="OMA" id="INVAYMR"/>
<protein>
    <recommendedName>
        <fullName evidence="1">At1g61320/AtMIF1 LRR domain-containing protein</fullName>
    </recommendedName>
</protein>
<dbReference type="EMBL" id="AYRZ02000003">
    <property type="protein sequence ID" value="PHT85435.1"/>
    <property type="molecule type" value="Genomic_DNA"/>
</dbReference>
<evidence type="ECO:0000259" key="1">
    <source>
        <dbReference type="Pfam" id="PF23622"/>
    </source>
</evidence>
<reference evidence="2 3" key="2">
    <citation type="journal article" date="2017" name="Genome Biol.">
        <title>New reference genome sequences of hot pepper reveal the massive evolution of plant disease-resistance genes by retroduplication.</title>
        <authorList>
            <person name="Kim S."/>
            <person name="Park J."/>
            <person name="Yeom S.I."/>
            <person name="Kim Y.M."/>
            <person name="Seo E."/>
            <person name="Kim K.T."/>
            <person name="Kim M.S."/>
            <person name="Lee J.M."/>
            <person name="Cheong K."/>
            <person name="Shin H.S."/>
            <person name="Kim S.B."/>
            <person name="Han K."/>
            <person name="Lee J."/>
            <person name="Park M."/>
            <person name="Lee H.A."/>
            <person name="Lee H.Y."/>
            <person name="Lee Y."/>
            <person name="Oh S."/>
            <person name="Lee J.H."/>
            <person name="Choi E."/>
            <person name="Choi E."/>
            <person name="Lee S.E."/>
            <person name="Jeon J."/>
            <person name="Kim H."/>
            <person name="Choi G."/>
            <person name="Song H."/>
            <person name="Lee J."/>
            <person name="Lee S.C."/>
            <person name="Kwon J.K."/>
            <person name="Lee H.Y."/>
            <person name="Koo N."/>
            <person name="Hong Y."/>
            <person name="Kim R.W."/>
            <person name="Kang W.H."/>
            <person name="Huh J.H."/>
            <person name="Kang B.C."/>
            <person name="Yang T.J."/>
            <person name="Lee Y.H."/>
            <person name="Bennetzen J.L."/>
            <person name="Choi D."/>
        </authorList>
    </citation>
    <scope>NUCLEOTIDE SEQUENCE [LARGE SCALE GENOMIC DNA]</scope>
    <source>
        <strain evidence="3">cv. CM334</strain>
    </source>
</reference>
<dbReference type="SUPFAM" id="SSF52047">
    <property type="entry name" value="RNI-like"/>
    <property type="match status" value="1"/>
</dbReference>
<dbReference type="Pfam" id="PF23622">
    <property type="entry name" value="LRR_At1g61320_AtMIF1"/>
    <property type="match status" value="2"/>
</dbReference>
<dbReference type="PANTHER" id="PTHR34145">
    <property type="entry name" value="OS02G0105600 PROTEIN"/>
    <property type="match status" value="1"/>
</dbReference>
<reference evidence="2 3" key="1">
    <citation type="journal article" date="2014" name="Nat. Genet.">
        <title>Genome sequence of the hot pepper provides insights into the evolution of pungency in Capsicum species.</title>
        <authorList>
            <person name="Kim S."/>
            <person name="Park M."/>
            <person name="Yeom S.I."/>
            <person name="Kim Y.M."/>
            <person name="Lee J.M."/>
            <person name="Lee H.A."/>
            <person name="Seo E."/>
            <person name="Choi J."/>
            <person name="Cheong K."/>
            <person name="Kim K.T."/>
            <person name="Jung K."/>
            <person name="Lee G.W."/>
            <person name="Oh S.K."/>
            <person name="Bae C."/>
            <person name="Kim S.B."/>
            <person name="Lee H.Y."/>
            <person name="Kim S.Y."/>
            <person name="Kim M.S."/>
            <person name="Kang B.C."/>
            <person name="Jo Y.D."/>
            <person name="Yang H.B."/>
            <person name="Jeong H.J."/>
            <person name="Kang W.H."/>
            <person name="Kwon J.K."/>
            <person name="Shin C."/>
            <person name="Lim J.Y."/>
            <person name="Park J.H."/>
            <person name="Huh J.H."/>
            <person name="Kim J.S."/>
            <person name="Kim B.D."/>
            <person name="Cohen O."/>
            <person name="Paran I."/>
            <person name="Suh M.C."/>
            <person name="Lee S.B."/>
            <person name="Kim Y.K."/>
            <person name="Shin Y."/>
            <person name="Noh S.J."/>
            <person name="Park J."/>
            <person name="Seo Y.S."/>
            <person name="Kwon S.Y."/>
            <person name="Kim H.A."/>
            <person name="Park J.M."/>
            <person name="Kim H.J."/>
            <person name="Choi S.B."/>
            <person name="Bosland P.W."/>
            <person name="Reeves G."/>
            <person name="Jo S.H."/>
            <person name="Lee B.W."/>
            <person name="Cho H.T."/>
            <person name="Choi H.S."/>
            <person name="Lee M.S."/>
            <person name="Yu Y."/>
            <person name="Do Choi Y."/>
            <person name="Park B.S."/>
            <person name="van Deynze A."/>
            <person name="Ashrafi H."/>
            <person name="Hill T."/>
            <person name="Kim W.T."/>
            <person name="Pai H.S."/>
            <person name="Ahn H.K."/>
            <person name="Yeam I."/>
            <person name="Giovannoni J.J."/>
            <person name="Rose J.K."/>
            <person name="Sorensen I."/>
            <person name="Lee S.J."/>
            <person name="Kim R.W."/>
            <person name="Choi I.Y."/>
            <person name="Choi B.S."/>
            <person name="Lim J.S."/>
            <person name="Lee Y.H."/>
            <person name="Choi D."/>
        </authorList>
    </citation>
    <scope>NUCLEOTIDE SEQUENCE [LARGE SCALE GENOMIC DNA]</scope>
    <source>
        <strain evidence="3">cv. CM334</strain>
    </source>
</reference>
<dbReference type="InterPro" id="IPR053772">
    <property type="entry name" value="At1g61320/At1g61330-like"/>
</dbReference>
<comment type="caution">
    <text evidence="2">The sequence shown here is derived from an EMBL/GenBank/DDBJ whole genome shotgun (WGS) entry which is preliminary data.</text>
</comment>
<sequence length="556" mass="63879">MADTLPECLVHKILSFLRFREAFKKIGVSKTWLQACLTLSSLEFNYLGFPREGKLIDQILDRYRDGKIPIEKFEFLYQSNFRHVYPMIDKWLDVALQNGVRDLTYKGMGSCNLCNPQLYYPLPILTILATTKSLRELVLWYCNLKGVSLSTSHDMVIANCYSLRKLTLNMIYLDDNMLQTLLARCPLIETLIIQQCTGLTKIEVLNLEKIKSLTIRLSGNACVTIHAPTLEYLTYNGSTDERSMLGVVECRNLKSLEVGYEMISDGFLEQLISRSQFLETLILRNLNTRLENLNLCGCQSLKLLKIVSCKGIEEIGASNLVTLEYEGDHVPQLNLAKESRQLEHLELFLYPNNLNDAWFRKLRKFLSNSKSCSQVTLKLWNCDEINWRELKLNHRIANDPQVDTYPQVDVLNVGIHVSGQHQIFLDALLWSCCPRSINLVSSGKMIKCFIDNLTDKKNSHSVSGGSKPWHSQLKSFIDHLMYLSNWDDGSKPWWHRQFKEVKACRHPRELISTWVLLTKNLDSVSFILDCSYNSGGVYPMIDKWLDVALKNGVQDV</sequence>
<dbReference type="Gene3D" id="3.80.10.10">
    <property type="entry name" value="Ribonuclease Inhibitor"/>
    <property type="match status" value="1"/>
</dbReference>
<dbReference type="AlphaFoldDB" id="A0A2G2ZTY2"/>
<name>A0A2G2ZTY2_CAPAN</name>
<dbReference type="InterPro" id="IPR032675">
    <property type="entry name" value="LRR_dom_sf"/>
</dbReference>